<dbReference type="Pfam" id="PF01791">
    <property type="entry name" value="DeoC"/>
    <property type="match status" value="1"/>
</dbReference>
<dbReference type="CDD" id="cd00958">
    <property type="entry name" value="DhnA"/>
    <property type="match status" value="1"/>
</dbReference>
<proteinExistence type="predicted"/>
<dbReference type="SUPFAM" id="SSF51569">
    <property type="entry name" value="Aldolase"/>
    <property type="match status" value="1"/>
</dbReference>
<sequence length="265" mass="28585">MDGKQLRMNRLFAEDKKMVMIPMDHGITLGPIRGIENIDQAVAAIDQAAVDSFVLHKGMVKSISQSPKASLIVHLSASTELGPQPLRKVQVCTVEEALRLGADAVSTHINFGSEYEAEQIVDTAEVAEACDRWGMPLLVMAYVRGENIDAADVKKTAHAVRIAAELGADIVKTSFPENAESMHEIVSATSLPTLVAGGGKVDDALNLFRMIEKAIQAGCAGVSIGRNVFSHRYPREIAQQLVRIVHHSVGAESAYEALTKVFENA</sequence>
<name>A0ABS2Q513_9BACL</name>
<accession>A0ABS2Q513</accession>
<keyword evidence="2" id="KW-1185">Reference proteome</keyword>
<dbReference type="NCBIfam" id="NF005556">
    <property type="entry name" value="PRK07226.1"/>
    <property type="match status" value="1"/>
</dbReference>
<evidence type="ECO:0000313" key="2">
    <source>
        <dbReference type="Proteomes" id="UP000823201"/>
    </source>
</evidence>
<dbReference type="SMART" id="SM01133">
    <property type="entry name" value="DeoC"/>
    <property type="match status" value="1"/>
</dbReference>
<dbReference type="InterPro" id="IPR050456">
    <property type="entry name" value="DeoC/FbaB_aldolase"/>
</dbReference>
<comment type="caution">
    <text evidence="1">The sequence shown here is derived from an EMBL/GenBank/DDBJ whole genome shotgun (WGS) entry which is preliminary data.</text>
</comment>
<dbReference type="PANTHER" id="PTHR47916:SF1">
    <property type="entry name" value="3-HYDROXY-5-PHOSPHONOOXYPENTANE-2,4-DIONE THIOLASE"/>
    <property type="match status" value="1"/>
</dbReference>
<dbReference type="InterPro" id="IPR013785">
    <property type="entry name" value="Aldolase_TIM"/>
</dbReference>
<gene>
    <name evidence="1" type="ORF">JOC27_000316</name>
</gene>
<dbReference type="PIRSF" id="PIRSF038992">
    <property type="entry name" value="Aldolase_Ia"/>
    <property type="match status" value="1"/>
</dbReference>
<dbReference type="InterPro" id="IPR002915">
    <property type="entry name" value="DeoC/FbaB/LacD_aldolase"/>
</dbReference>
<organism evidence="1 2">
    <name type="scientific">Sporolactobacillus spathodeae</name>
    <dbReference type="NCBI Taxonomy" id="1465502"/>
    <lineage>
        <taxon>Bacteria</taxon>
        <taxon>Bacillati</taxon>
        <taxon>Bacillota</taxon>
        <taxon>Bacilli</taxon>
        <taxon>Bacillales</taxon>
        <taxon>Sporolactobacillaceae</taxon>
        <taxon>Sporolactobacillus</taxon>
    </lineage>
</organism>
<dbReference type="InterPro" id="IPR041720">
    <property type="entry name" value="FbaB-like"/>
</dbReference>
<dbReference type="PANTHER" id="PTHR47916">
    <property type="entry name" value="FRUCTOSE-BISPHOSPHATE ALDOLASE CLASS 1"/>
    <property type="match status" value="1"/>
</dbReference>
<dbReference type="EMBL" id="JAFBEV010000002">
    <property type="protein sequence ID" value="MBM7656879.1"/>
    <property type="molecule type" value="Genomic_DNA"/>
</dbReference>
<reference evidence="1 2" key="1">
    <citation type="submission" date="2021-01" db="EMBL/GenBank/DDBJ databases">
        <title>Genomic Encyclopedia of Type Strains, Phase IV (KMG-IV): sequencing the most valuable type-strain genomes for metagenomic binning, comparative biology and taxonomic classification.</title>
        <authorList>
            <person name="Goeker M."/>
        </authorList>
    </citation>
    <scope>NUCLEOTIDE SEQUENCE [LARGE SCALE GENOMIC DNA]</scope>
    <source>
        <strain evidence="1 2">DSM 100968</strain>
    </source>
</reference>
<dbReference type="Gene3D" id="3.20.20.70">
    <property type="entry name" value="Aldolase class I"/>
    <property type="match status" value="1"/>
</dbReference>
<protein>
    <submittedName>
        <fullName evidence="1">Phospho-2-dehydro-3-deoxyheptonate aldolase</fullName>
    </submittedName>
</protein>
<dbReference type="RefSeq" id="WP_205005238.1">
    <property type="nucleotide sequence ID" value="NZ_CBCRXA010000002.1"/>
</dbReference>
<evidence type="ECO:0000313" key="1">
    <source>
        <dbReference type="EMBL" id="MBM7656879.1"/>
    </source>
</evidence>
<dbReference type="Proteomes" id="UP000823201">
    <property type="component" value="Unassembled WGS sequence"/>
</dbReference>